<dbReference type="Proteomes" id="UP001201701">
    <property type="component" value="Unassembled WGS sequence"/>
</dbReference>
<name>A0ABS9QLU9_9HYPH</name>
<keyword evidence="1" id="KW-0472">Membrane</keyword>
<accession>A0ABS9QLU9</accession>
<protein>
    <submittedName>
        <fullName evidence="2">Uncharacterized protein</fullName>
    </submittedName>
</protein>
<keyword evidence="3" id="KW-1185">Reference proteome</keyword>
<keyword evidence="1" id="KW-0812">Transmembrane</keyword>
<organism evidence="2 3">
    <name type="scientific">Mesorhizobium retamae</name>
    <dbReference type="NCBI Taxonomy" id="2912854"/>
    <lineage>
        <taxon>Bacteria</taxon>
        <taxon>Pseudomonadati</taxon>
        <taxon>Pseudomonadota</taxon>
        <taxon>Alphaproteobacteria</taxon>
        <taxon>Hyphomicrobiales</taxon>
        <taxon>Phyllobacteriaceae</taxon>
        <taxon>Mesorhizobium</taxon>
    </lineage>
</organism>
<feature type="transmembrane region" description="Helical" evidence="1">
    <location>
        <begin position="35"/>
        <end position="54"/>
    </location>
</feature>
<feature type="transmembrane region" description="Helical" evidence="1">
    <location>
        <begin position="74"/>
        <end position="91"/>
    </location>
</feature>
<dbReference type="EMBL" id="JAKREW010000028">
    <property type="protein sequence ID" value="MCG7507711.1"/>
    <property type="molecule type" value="Genomic_DNA"/>
</dbReference>
<keyword evidence="1" id="KW-1133">Transmembrane helix</keyword>
<evidence type="ECO:0000313" key="3">
    <source>
        <dbReference type="Proteomes" id="UP001201701"/>
    </source>
</evidence>
<comment type="caution">
    <text evidence="2">The sequence shown here is derived from an EMBL/GenBank/DDBJ whole genome shotgun (WGS) entry which is preliminary data.</text>
</comment>
<dbReference type="RefSeq" id="WP_239369128.1">
    <property type="nucleotide sequence ID" value="NZ_JAKREW010000028.1"/>
</dbReference>
<proteinExistence type="predicted"/>
<sequence>MPLFWSVSLTILVAVVLNLKTAALMASVGNWGEAVGSMFFGPIVFFLIVQVVLFHATRLVRGSQAVAKFTTSRLNYISGLITLLGVLGAAVNPA</sequence>
<gene>
    <name evidence="2" type="ORF">L4923_21980</name>
</gene>
<evidence type="ECO:0000313" key="2">
    <source>
        <dbReference type="EMBL" id="MCG7507711.1"/>
    </source>
</evidence>
<evidence type="ECO:0000256" key="1">
    <source>
        <dbReference type="SAM" id="Phobius"/>
    </source>
</evidence>
<reference evidence="2 3" key="1">
    <citation type="submission" date="2022-02" db="EMBL/GenBank/DDBJ databases">
        <title>Draft genome sequence of Mezorhizobium retamae strain IRAMC:0171 isolated from Retama raetam nodules.</title>
        <authorList>
            <person name="Bengaied R."/>
            <person name="Sbissi I."/>
            <person name="Huber K."/>
            <person name="Ghodbane F."/>
            <person name="Nouioui I."/>
            <person name="Tarhouni M."/>
            <person name="Gtari M."/>
        </authorList>
    </citation>
    <scope>NUCLEOTIDE SEQUENCE [LARGE SCALE GENOMIC DNA]</scope>
    <source>
        <strain evidence="2 3">IRAMC:0171</strain>
    </source>
</reference>